<dbReference type="RefSeq" id="WP_008479716.1">
    <property type="nucleotide sequence ID" value="NZ_CAGS01000382.1"/>
</dbReference>
<keyword evidence="3" id="KW-1185">Reference proteome</keyword>
<feature type="transmembrane region" description="Helical" evidence="1">
    <location>
        <begin position="33"/>
        <end position="66"/>
    </location>
</feature>
<name>I4EK58_9BACT</name>
<reference evidence="2 3" key="1">
    <citation type="journal article" date="2012" name="ISME J.">
        <title>Nitrification expanded: discovery, physiology and genomics of a nitrite-oxidizing bacterium from the phylum Chloroflexi.</title>
        <authorList>
            <person name="Sorokin D.Y."/>
            <person name="Lucker S."/>
            <person name="Vejmelkova D."/>
            <person name="Kostrikina N.A."/>
            <person name="Kleerebezem R."/>
            <person name="Rijpstra W.I."/>
            <person name="Damste J.S."/>
            <person name="Le Paslier D."/>
            <person name="Muyzer G."/>
            <person name="Wagner M."/>
            <person name="van Loosdrecht M.C."/>
            <person name="Daims H."/>
        </authorList>
    </citation>
    <scope>NUCLEOTIDE SEQUENCE [LARGE SCALE GENOMIC DNA]</scope>
    <source>
        <strain evidence="3">none</strain>
    </source>
</reference>
<feature type="transmembrane region" description="Helical" evidence="1">
    <location>
        <begin position="7"/>
        <end position="27"/>
    </location>
</feature>
<sequence>MGIHELIAALLWGFLIASLILTAIGLWRRSWKFLWLAAGLSLVFSIAAGFSIGPLTFLLTCLQLAAAIASRRESGTQGWVLLLLAAFSSGSFSYRCRSPGCNGCPGCLPSPLSSLSRRSRPHCQAVPAKPRVNPRLNPGFSLVVLGLMMAYSEGSMLSIPSRARSPIVPRRPSRL</sequence>
<keyword evidence="1" id="KW-0472">Membrane</keyword>
<comment type="caution">
    <text evidence="2">The sequence shown here is derived from an EMBL/GenBank/DDBJ whole genome shotgun (WGS) entry which is preliminary data.</text>
</comment>
<evidence type="ECO:0000313" key="3">
    <source>
        <dbReference type="Proteomes" id="UP000004221"/>
    </source>
</evidence>
<gene>
    <name evidence="2" type="ORF">NITHO_4420008</name>
</gene>
<evidence type="ECO:0000256" key="1">
    <source>
        <dbReference type="SAM" id="Phobius"/>
    </source>
</evidence>
<keyword evidence="1" id="KW-1133">Transmembrane helix</keyword>
<dbReference type="AlphaFoldDB" id="I4EK58"/>
<protein>
    <submittedName>
        <fullName evidence="2">Uncharacterized protein</fullName>
    </submittedName>
</protein>
<proteinExistence type="predicted"/>
<dbReference type="Proteomes" id="UP000004221">
    <property type="component" value="Unassembled WGS sequence"/>
</dbReference>
<accession>I4EK58</accession>
<organism evidence="2 3">
    <name type="scientific">Nitrolancea hollandica Lb</name>
    <dbReference type="NCBI Taxonomy" id="1129897"/>
    <lineage>
        <taxon>Bacteria</taxon>
        <taxon>Pseudomonadati</taxon>
        <taxon>Thermomicrobiota</taxon>
        <taxon>Thermomicrobia</taxon>
        <taxon>Sphaerobacterales</taxon>
        <taxon>Sphaerobacterineae</taxon>
        <taxon>Sphaerobacteraceae</taxon>
        <taxon>Nitrolancea</taxon>
    </lineage>
</organism>
<dbReference type="EMBL" id="CAGS01000382">
    <property type="protein sequence ID" value="CCF85070.1"/>
    <property type="molecule type" value="Genomic_DNA"/>
</dbReference>
<keyword evidence="1" id="KW-0812">Transmembrane</keyword>
<evidence type="ECO:0000313" key="2">
    <source>
        <dbReference type="EMBL" id="CCF85070.1"/>
    </source>
</evidence>